<dbReference type="Proteomes" id="UP000193224">
    <property type="component" value="Unassembled WGS sequence"/>
</dbReference>
<dbReference type="Pfam" id="PF13202">
    <property type="entry name" value="EF-hand_5"/>
    <property type="match status" value="2"/>
</dbReference>
<name>A0A1X7BR99_9RHOB</name>
<keyword evidence="1" id="KW-0732">Signal</keyword>
<dbReference type="InterPro" id="IPR018247">
    <property type="entry name" value="EF_Hand_1_Ca_BS"/>
</dbReference>
<dbReference type="RefSeq" id="WP_085799678.1">
    <property type="nucleotide sequence ID" value="NZ_FWXB01000004.1"/>
</dbReference>
<proteinExistence type="predicted"/>
<dbReference type="AlphaFoldDB" id="A0A1X7BR99"/>
<dbReference type="EMBL" id="FWXB01000004">
    <property type="protein sequence ID" value="SMC11719.1"/>
    <property type="molecule type" value="Genomic_DNA"/>
</dbReference>
<evidence type="ECO:0000313" key="3">
    <source>
        <dbReference type="EMBL" id="SMC11719.1"/>
    </source>
</evidence>
<gene>
    <name evidence="3" type="ORF">ROA7745_01537</name>
</gene>
<sequence length="84" mass="8679">MTKFIIILLGLGALANSAIAMGENAIEVDANGDGLITVDEVQTVYPDITAEVFAEIDANNDGVLDDAEMVAGQEKGLIPALSDS</sequence>
<dbReference type="InterPro" id="IPR002048">
    <property type="entry name" value="EF_hand_dom"/>
</dbReference>
<feature type="domain" description="EF-hand" evidence="2">
    <location>
        <begin position="27"/>
        <end position="44"/>
    </location>
</feature>
<feature type="chain" id="PRO_5013298903" evidence="1">
    <location>
        <begin position="21"/>
        <end position="84"/>
    </location>
</feature>
<evidence type="ECO:0000256" key="1">
    <source>
        <dbReference type="SAM" id="SignalP"/>
    </source>
</evidence>
<protein>
    <submittedName>
        <fullName evidence="3">EF hand</fullName>
    </submittedName>
</protein>
<accession>A0A1X7BR99</accession>
<organism evidence="3 4">
    <name type="scientific">Roseovarius aestuarii</name>
    <dbReference type="NCBI Taxonomy" id="475083"/>
    <lineage>
        <taxon>Bacteria</taxon>
        <taxon>Pseudomonadati</taxon>
        <taxon>Pseudomonadota</taxon>
        <taxon>Alphaproteobacteria</taxon>
        <taxon>Rhodobacterales</taxon>
        <taxon>Roseobacteraceae</taxon>
        <taxon>Roseovarius</taxon>
    </lineage>
</organism>
<evidence type="ECO:0000313" key="4">
    <source>
        <dbReference type="Proteomes" id="UP000193224"/>
    </source>
</evidence>
<evidence type="ECO:0000259" key="2">
    <source>
        <dbReference type="Pfam" id="PF13202"/>
    </source>
</evidence>
<keyword evidence="4" id="KW-1185">Reference proteome</keyword>
<feature type="signal peptide" evidence="1">
    <location>
        <begin position="1"/>
        <end position="20"/>
    </location>
</feature>
<dbReference type="InterPro" id="IPR011992">
    <property type="entry name" value="EF-hand-dom_pair"/>
</dbReference>
<dbReference type="Gene3D" id="1.10.238.10">
    <property type="entry name" value="EF-hand"/>
    <property type="match status" value="1"/>
</dbReference>
<dbReference type="OrthoDB" id="5470953at2"/>
<dbReference type="GO" id="GO:0005509">
    <property type="term" value="F:calcium ion binding"/>
    <property type="evidence" value="ECO:0007669"/>
    <property type="project" value="InterPro"/>
</dbReference>
<reference evidence="3 4" key="1">
    <citation type="submission" date="2017-03" db="EMBL/GenBank/DDBJ databases">
        <authorList>
            <person name="Afonso C.L."/>
            <person name="Miller P.J."/>
            <person name="Scott M.A."/>
            <person name="Spackman E."/>
            <person name="Goraichik I."/>
            <person name="Dimitrov K.M."/>
            <person name="Suarez D.L."/>
            <person name="Swayne D.E."/>
        </authorList>
    </citation>
    <scope>NUCLEOTIDE SEQUENCE [LARGE SCALE GENOMIC DNA]</scope>
    <source>
        <strain evidence="3 4">CECT 7745</strain>
    </source>
</reference>
<dbReference type="PROSITE" id="PS00018">
    <property type="entry name" value="EF_HAND_1"/>
    <property type="match status" value="2"/>
</dbReference>
<dbReference type="SUPFAM" id="SSF47473">
    <property type="entry name" value="EF-hand"/>
    <property type="match status" value="1"/>
</dbReference>
<feature type="domain" description="EF-hand" evidence="2">
    <location>
        <begin position="51"/>
        <end position="69"/>
    </location>
</feature>